<keyword evidence="3" id="KW-0472">Membrane</keyword>
<keyword evidence="3" id="KW-1133">Transmembrane helix</keyword>
<keyword evidence="3" id="KW-0812">Transmembrane</keyword>
<gene>
    <name evidence="5" type="ORF">A2730_00425</name>
</gene>
<organism evidence="5 6">
    <name type="scientific">Candidatus Staskawiczbacteria bacterium RIFCSPHIGHO2_01_FULL_39_25</name>
    <dbReference type="NCBI Taxonomy" id="1802202"/>
    <lineage>
        <taxon>Bacteria</taxon>
        <taxon>Candidatus Staskawicziibacteriota</taxon>
    </lineage>
</organism>
<reference evidence="5 6" key="1">
    <citation type="journal article" date="2016" name="Nat. Commun.">
        <title>Thousands of microbial genomes shed light on interconnected biogeochemical processes in an aquifer system.</title>
        <authorList>
            <person name="Anantharaman K."/>
            <person name="Brown C.T."/>
            <person name="Hug L.A."/>
            <person name="Sharon I."/>
            <person name="Castelle C.J."/>
            <person name="Probst A.J."/>
            <person name="Thomas B.C."/>
            <person name="Singh A."/>
            <person name="Wilkins M.J."/>
            <person name="Karaoz U."/>
            <person name="Brodie E.L."/>
            <person name="Williams K.H."/>
            <person name="Hubbard S.S."/>
            <person name="Banfield J.F."/>
        </authorList>
    </citation>
    <scope>NUCLEOTIDE SEQUENCE [LARGE SCALE GENOMIC DNA]</scope>
</reference>
<dbReference type="CDD" id="cd06225">
    <property type="entry name" value="HAMP"/>
    <property type="match status" value="1"/>
</dbReference>
<dbReference type="Pfam" id="PF00672">
    <property type="entry name" value="HAMP"/>
    <property type="match status" value="1"/>
</dbReference>
<sequence>MSSISSKIAYPIIIAGFFIITAFIGLNYQSLTLNSLTTIVFLIIYVFFFGFAAGQNLASPIRKLLQRADSLSKGDLKSRFYSKDKDELGELAKAFNKIAEEFEQAKVESEITENSVDIKVKARTQGLEETIYALEQKVKNRTAELQKALGDLEKLQQQMKLKEAEVQDSGIEVKTPKVKVPKEKKKPTSII</sequence>
<feature type="transmembrane region" description="Helical" evidence="3">
    <location>
        <begin position="36"/>
        <end position="58"/>
    </location>
</feature>
<evidence type="ECO:0000256" key="3">
    <source>
        <dbReference type="SAM" id="Phobius"/>
    </source>
</evidence>
<dbReference type="PROSITE" id="PS50885">
    <property type="entry name" value="HAMP"/>
    <property type="match status" value="1"/>
</dbReference>
<dbReference type="InterPro" id="IPR003660">
    <property type="entry name" value="HAMP_dom"/>
</dbReference>
<comment type="caution">
    <text evidence="5">The sequence shown here is derived from an EMBL/GenBank/DDBJ whole genome shotgun (WGS) entry which is preliminary data.</text>
</comment>
<feature type="transmembrane region" description="Helical" evidence="3">
    <location>
        <begin position="12"/>
        <end position="30"/>
    </location>
</feature>
<dbReference type="GO" id="GO:0016020">
    <property type="term" value="C:membrane"/>
    <property type="evidence" value="ECO:0007669"/>
    <property type="project" value="InterPro"/>
</dbReference>
<feature type="compositionally biased region" description="Basic residues" evidence="2">
    <location>
        <begin position="176"/>
        <end position="191"/>
    </location>
</feature>
<dbReference type="EMBL" id="MHOO01000011">
    <property type="protein sequence ID" value="OGZ63744.1"/>
    <property type="molecule type" value="Genomic_DNA"/>
</dbReference>
<dbReference type="AlphaFoldDB" id="A0A1G2HMI2"/>
<protein>
    <recommendedName>
        <fullName evidence="4">HAMP domain-containing protein</fullName>
    </recommendedName>
</protein>
<proteinExistence type="predicted"/>
<dbReference type="SMART" id="SM00304">
    <property type="entry name" value="HAMP"/>
    <property type="match status" value="1"/>
</dbReference>
<accession>A0A1G2HMI2</accession>
<evidence type="ECO:0000256" key="1">
    <source>
        <dbReference type="SAM" id="Coils"/>
    </source>
</evidence>
<dbReference type="PANTHER" id="PTHR32089:SF112">
    <property type="entry name" value="LYSOZYME-LIKE PROTEIN-RELATED"/>
    <property type="match status" value="1"/>
</dbReference>
<dbReference type="Proteomes" id="UP000176855">
    <property type="component" value="Unassembled WGS sequence"/>
</dbReference>
<dbReference type="Gene3D" id="6.10.340.10">
    <property type="match status" value="1"/>
</dbReference>
<evidence type="ECO:0000259" key="4">
    <source>
        <dbReference type="PROSITE" id="PS50885"/>
    </source>
</evidence>
<feature type="region of interest" description="Disordered" evidence="2">
    <location>
        <begin position="172"/>
        <end position="191"/>
    </location>
</feature>
<dbReference type="GO" id="GO:0007165">
    <property type="term" value="P:signal transduction"/>
    <property type="evidence" value="ECO:0007669"/>
    <property type="project" value="InterPro"/>
</dbReference>
<dbReference type="STRING" id="1802202.A2730_00425"/>
<evidence type="ECO:0000256" key="2">
    <source>
        <dbReference type="SAM" id="MobiDB-lite"/>
    </source>
</evidence>
<evidence type="ECO:0000313" key="6">
    <source>
        <dbReference type="Proteomes" id="UP000176855"/>
    </source>
</evidence>
<evidence type="ECO:0000313" key="5">
    <source>
        <dbReference type="EMBL" id="OGZ63744.1"/>
    </source>
</evidence>
<dbReference type="SUPFAM" id="SSF158472">
    <property type="entry name" value="HAMP domain-like"/>
    <property type="match status" value="1"/>
</dbReference>
<keyword evidence="1" id="KW-0175">Coiled coil</keyword>
<name>A0A1G2HMI2_9BACT</name>
<dbReference type="PANTHER" id="PTHR32089">
    <property type="entry name" value="METHYL-ACCEPTING CHEMOTAXIS PROTEIN MCPB"/>
    <property type="match status" value="1"/>
</dbReference>
<feature type="domain" description="HAMP" evidence="4">
    <location>
        <begin position="55"/>
        <end position="107"/>
    </location>
</feature>
<feature type="coiled-coil region" evidence="1">
    <location>
        <begin position="138"/>
        <end position="172"/>
    </location>
</feature>